<keyword evidence="6" id="KW-0694">RNA-binding</keyword>
<comment type="similarity">
    <text evidence="1">Belongs to the HicA mRNA interferase family.</text>
</comment>
<evidence type="ECO:0000256" key="7">
    <source>
        <dbReference type="ARBA" id="ARBA00023016"/>
    </source>
</evidence>
<organism evidence="8 9">
    <name type="scientific">Candidatus Nomurabacteria bacterium GW2011_GWB1_37_5</name>
    <dbReference type="NCBI Taxonomy" id="1618742"/>
    <lineage>
        <taxon>Bacteria</taxon>
        <taxon>Candidatus Nomuraibacteriota</taxon>
    </lineage>
</organism>
<keyword evidence="5" id="KW-0378">Hydrolase</keyword>
<keyword evidence="2" id="KW-1277">Toxin-antitoxin system</keyword>
<evidence type="ECO:0000256" key="3">
    <source>
        <dbReference type="ARBA" id="ARBA00022722"/>
    </source>
</evidence>
<dbReference type="GO" id="GO:0016787">
    <property type="term" value="F:hydrolase activity"/>
    <property type="evidence" value="ECO:0007669"/>
    <property type="project" value="UniProtKB-KW"/>
</dbReference>
<gene>
    <name evidence="8" type="ORF">US50_C0026G0004</name>
</gene>
<dbReference type="InterPro" id="IPR038570">
    <property type="entry name" value="HicA_sf"/>
</dbReference>
<evidence type="ECO:0000256" key="6">
    <source>
        <dbReference type="ARBA" id="ARBA00022884"/>
    </source>
</evidence>
<dbReference type="Pfam" id="PF07927">
    <property type="entry name" value="HicA_toxin"/>
    <property type="match status" value="1"/>
</dbReference>
<comment type="caution">
    <text evidence="8">The sequence shown here is derived from an EMBL/GenBank/DDBJ whole genome shotgun (WGS) entry which is preliminary data.</text>
</comment>
<evidence type="ECO:0000256" key="4">
    <source>
        <dbReference type="ARBA" id="ARBA00022759"/>
    </source>
</evidence>
<dbReference type="Gene3D" id="3.30.920.30">
    <property type="entry name" value="Hypothetical protein"/>
    <property type="match status" value="1"/>
</dbReference>
<dbReference type="SUPFAM" id="SSF54786">
    <property type="entry name" value="YcfA/nrd intein domain"/>
    <property type="match status" value="1"/>
</dbReference>
<keyword evidence="4" id="KW-0255">Endonuclease</keyword>
<evidence type="ECO:0000313" key="9">
    <source>
        <dbReference type="Proteomes" id="UP000033876"/>
    </source>
</evidence>
<evidence type="ECO:0000256" key="2">
    <source>
        <dbReference type="ARBA" id="ARBA00022649"/>
    </source>
</evidence>
<protein>
    <submittedName>
        <fullName evidence="8">YcfA family protein</fullName>
    </submittedName>
</protein>
<evidence type="ECO:0000313" key="8">
    <source>
        <dbReference type="EMBL" id="KKQ35080.1"/>
    </source>
</evidence>
<sequence length="80" mass="9294">MQKLKQFSGKEVVKIFESHGFAVKRMSGSHVRMTLQQNDSSYHITIPLHDQLKKGTLHGIIKDFESCFGREEAKHLFYNE</sequence>
<dbReference type="AlphaFoldDB" id="A0A0G0H951"/>
<dbReference type="GO" id="GO:0004519">
    <property type="term" value="F:endonuclease activity"/>
    <property type="evidence" value="ECO:0007669"/>
    <property type="project" value="UniProtKB-KW"/>
</dbReference>
<evidence type="ECO:0000256" key="5">
    <source>
        <dbReference type="ARBA" id="ARBA00022801"/>
    </source>
</evidence>
<dbReference type="Proteomes" id="UP000033876">
    <property type="component" value="Unassembled WGS sequence"/>
</dbReference>
<name>A0A0G0H951_9BACT</name>
<accession>A0A0G0H951</accession>
<reference evidence="8 9" key="1">
    <citation type="journal article" date="2015" name="Nature">
        <title>rRNA introns, odd ribosomes, and small enigmatic genomes across a large radiation of phyla.</title>
        <authorList>
            <person name="Brown C.T."/>
            <person name="Hug L.A."/>
            <person name="Thomas B.C."/>
            <person name="Sharon I."/>
            <person name="Castelle C.J."/>
            <person name="Singh A."/>
            <person name="Wilkins M.J."/>
            <person name="Williams K.H."/>
            <person name="Banfield J.F."/>
        </authorList>
    </citation>
    <scope>NUCLEOTIDE SEQUENCE [LARGE SCALE GENOMIC DNA]</scope>
</reference>
<proteinExistence type="inferred from homology"/>
<dbReference type="InterPro" id="IPR012933">
    <property type="entry name" value="HicA_mRNA_interferase"/>
</dbReference>
<dbReference type="EMBL" id="LBTF01000026">
    <property type="protein sequence ID" value="KKQ35080.1"/>
    <property type="molecule type" value="Genomic_DNA"/>
</dbReference>
<keyword evidence="3" id="KW-0540">Nuclease</keyword>
<keyword evidence="7" id="KW-0346">Stress response</keyword>
<dbReference type="GO" id="GO:0003729">
    <property type="term" value="F:mRNA binding"/>
    <property type="evidence" value="ECO:0007669"/>
    <property type="project" value="InterPro"/>
</dbReference>
<evidence type="ECO:0000256" key="1">
    <source>
        <dbReference type="ARBA" id="ARBA00006620"/>
    </source>
</evidence>